<dbReference type="InterPro" id="IPR010730">
    <property type="entry name" value="HET"/>
</dbReference>
<name>A0A4S8LF05_DENBC</name>
<feature type="domain" description="Heterokaryon incompatibility" evidence="1">
    <location>
        <begin position="52"/>
        <end position="142"/>
    </location>
</feature>
<reference evidence="2 3" key="1">
    <citation type="journal article" date="2019" name="Nat. Ecol. Evol.">
        <title>Megaphylogeny resolves global patterns of mushroom evolution.</title>
        <authorList>
            <person name="Varga T."/>
            <person name="Krizsan K."/>
            <person name="Foldi C."/>
            <person name="Dima B."/>
            <person name="Sanchez-Garcia M."/>
            <person name="Sanchez-Ramirez S."/>
            <person name="Szollosi G.J."/>
            <person name="Szarkandi J.G."/>
            <person name="Papp V."/>
            <person name="Albert L."/>
            <person name="Andreopoulos W."/>
            <person name="Angelini C."/>
            <person name="Antonin V."/>
            <person name="Barry K.W."/>
            <person name="Bougher N.L."/>
            <person name="Buchanan P."/>
            <person name="Buyck B."/>
            <person name="Bense V."/>
            <person name="Catcheside P."/>
            <person name="Chovatia M."/>
            <person name="Cooper J."/>
            <person name="Damon W."/>
            <person name="Desjardin D."/>
            <person name="Finy P."/>
            <person name="Geml J."/>
            <person name="Haridas S."/>
            <person name="Hughes K."/>
            <person name="Justo A."/>
            <person name="Karasinski D."/>
            <person name="Kautmanova I."/>
            <person name="Kiss B."/>
            <person name="Kocsube S."/>
            <person name="Kotiranta H."/>
            <person name="LaButti K.M."/>
            <person name="Lechner B.E."/>
            <person name="Liimatainen K."/>
            <person name="Lipzen A."/>
            <person name="Lukacs Z."/>
            <person name="Mihaltcheva S."/>
            <person name="Morgado L.N."/>
            <person name="Niskanen T."/>
            <person name="Noordeloos M.E."/>
            <person name="Ohm R.A."/>
            <person name="Ortiz-Santana B."/>
            <person name="Ovrebo C."/>
            <person name="Racz N."/>
            <person name="Riley R."/>
            <person name="Savchenko A."/>
            <person name="Shiryaev A."/>
            <person name="Soop K."/>
            <person name="Spirin V."/>
            <person name="Szebenyi C."/>
            <person name="Tomsovsky M."/>
            <person name="Tulloss R.E."/>
            <person name="Uehling J."/>
            <person name="Grigoriev I.V."/>
            <person name="Vagvolgyi C."/>
            <person name="Papp T."/>
            <person name="Martin F.M."/>
            <person name="Miettinen O."/>
            <person name="Hibbett D.S."/>
            <person name="Nagy L.G."/>
        </authorList>
    </citation>
    <scope>NUCLEOTIDE SEQUENCE [LARGE SCALE GENOMIC DNA]</scope>
    <source>
        <strain evidence="2 3">CBS 962.96</strain>
    </source>
</reference>
<proteinExistence type="predicted"/>
<feature type="non-terminal residue" evidence="2">
    <location>
        <position position="265"/>
    </location>
</feature>
<evidence type="ECO:0000313" key="3">
    <source>
        <dbReference type="Proteomes" id="UP000297245"/>
    </source>
</evidence>
<dbReference type="PANTHER" id="PTHR10622:SF10">
    <property type="entry name" value="HET DOMAIN-CONTAINING PROTEIN"/>
    <property type="match status" value="1"/>
</dbReference>
<gene>
    <name evidence="2" type="ORF">K435DRAFT_681500</name>
</gene>
<evidence type="ECO:0000259" key="1">
    <source>
        <dbReference type="Pfam" id="PF06985"/>
    </source>
</evidence>
<evidence type="ECO:0000313" key="2">
    <source>
        <dbReference type="EMBL" id="THU87562.1"/>
    </source>
</evidence>
<accession>A0A4S8LF05</accession>
<keyword evidence="3" id="KW-1185">Reference proteome</keyword>
<dbReference type="AlphaFoldDB" id="A0A4S8LF05"/>
<dbReference type="OrthoDB" id="674604at2759"/>
<dbReference type="Pfam" id="PF06985">
    <property type="entry name" value="HET"/>
    <property type="match status" value="1"/>
</dbReference>
<dbReference type="Proteomes" id="UP000297245">
    <property type="component" value="Unassembled WGS sequence"/>
</dbReference>
<dbReference type="EMBL" id="ML179445">
    <property type="protein sequence ID" value="THU87562.1"/>
    <property type="molecule type" value="Genomic_DNA"/>
</dbReference>
<protein>
    <recommendedName>
        <fullName evidence="1">Heterokaryon incompatibility domain-containing protein</fullName>
    </recommendedName>
</protein>
<organism evidence="2 3">
    <name type="scientific">Dendrothele bispora (strain CBS 962.96)</name>
    <dbReference type="NCBI Taxonomy" id="1314807"/>
    <lineage>
        <taxon>Eukaryota</taxon>
        <taxon>Fungi</taxon>
        <taxon>Dikarya</taxon>
        <taxon>Basidiomycota</taxon>
        <taxon>Agaricomycotina</taxon>
        <taxon>Agaricomycetes</taxon>
        <taxon>Agaricomycetidae</taxon>
        <taxon>Agaricales</taxon>
        <taxon>Agaricales incertae sedis</taxon>
        <taxon>Dendrothele</taxon>
    </lineage>
</organism>
<sequence>MQQVSSPEVINNPVYINCFISEDSTLLQTPQRLIETRTGRFADFSSRPPRPYAILSHRWLHDEEVTFNDYLHVHLQPSTRKKLGYRKIVQACKKAASEQLEYIWIDTCCIDRSNHNELTRNVKSMYSYYHNSEVCYVYLADIKVKGSPIWKSEWFQRGWTLQELVALRRLKFFGGDWGFLGNREQRTSVIHYLTGIPPSVLNGTTPICDVDIWTRMSWCAGRKTTKPPDLAYCLLGILGVSMDLDYTEDVRSAFKRLQKALGDSY</sequence>
<dbReference type="PANTHER" id="PTHR10622">
    <property type="entry name" value="HET DOMAIN-CONTAINING PROTEIN"/>
    <property type="match status" value="1"/>
</dbReference>